<keyword evidence="5 9" id="KW-0653">Protein transport</keyword>
<evidence type="ECO:0000256" key="8">
    <source>
        <dbReference type="ARBA" id="ARBA00023136"/>
    </source>
</evidence>
<proteinExistence type="inferred from homology"/>
<evidence type="ECO:0000256" key="7">
    <source>
        <dbReference type="ARBA" id="ARBA00023010"/>
    </source>
</evidence>
<comment type="function">
    <text evidence="9">Part of the twin-arginine translocation (Tat) system that transports large folded proteins containing a characteristic twin-arginine motif in their signal peptide across membranes. TatA could form the protein-conducting channel of the Tat system.</text>
</comment>
<gene>
    <name evidence="9" type="primary">tatA</name>
    <name evidence="11" type="ORF">Ahu01nite_054220</name>
</gene>
<evidence type="ECO:0000313" key="12">
    <source>
        <dbReference type="Proteomes" id="UP000603200"/>
    </source>
</evidence>
<feature type="compositionally biased region" description="Low complexity" evidence="10">
    <location>
        <begin position="73"/>
        <end position="121"/>
    </location>
</feature>
<evidence type="ECO:0000256" key="2">
    <source>
        <dbReference type="ARBA" id="ARBA00022448"/>
    </source>
</evidence>
<name>A0ABQ3ZUQ6_9ACTN</name>
<evidence type="ECO:0000256" key="5">
    <source>
        <dbReference type="ARBA" id="ARBA00022927"/>
    </source>
</evidence>
<evidence type="ECO:0000256" key="10">
    <source>
        <dbReference type="SAM" id="MobiDB-lite"/>
    </source>
</evidence>
<comment type="similarity">
    <text evidence="9">Belongs to the TatA/E family.</text>
</comment>
<keyword evidence="12" id="KW-1185">Reference proteome</keyword>
<dbReference type="RefSeq" id="WP_203839411.1">
    <property type="nucleotide sequence ID" value="NZ_BAAATV010000012.1"/>
</dbReference>
<feature type="region of interest" description="Disordered" evidence="10">
    <location>
        <begin position="57"/>
        <end position="139"/>
    </location>
</feature>
<comment type="subunit">
    <text evidence="9">The Tat system comprises two distinct complexes: a TatABC complex, containing multiple copies of TatA, TatB and TatC subunits, and a separate TatA complex, containing only TatA subunits. Substrates initially bind to the TatABC complex, which probably triggers association of the separate TatA complex to form the active translocon.</text>
</comment>
<accession>A0ABQ3ZUQ6</accession>
<reference evidence="11 12" key="1">
    <citation type="submission" date="2021-01" db="EMBL/GenBank/DDBJ databases">
        <title>Whole genome shotgun sequence of Actinoplanes humidus NBRC 14915.</title>
        <authorList>
            <person name="Komaki H."/>
            <person name="Tamura T."/>
        </authorList>
    </citation>
    <scope>NUCLEOTIDE SEQUENCE [LARGE SCALE GENOMIC DNA]</scope>
    <source>
        <strain evidence="11 12">NBRC 14915</strain>
    </source>
</reference>
<dbReference type="Proteomes" id="UP000603200">
    <property type="component" value="Unassembled WGS sequence"/>
</dbReference>
<keyword evidence="8 9" id="KW-0472">Membrane</keyword>
<dbReference type="PANTHER" id="PTHR42982:SF8">
    <property type="entry name" value="SEC-INDEPENDENT PROTEIN TRANSLOCASE PROTEIN TATA"/>
    <property type="match status" value="1"/>
</dbReference>
<evidence type="ECO:0000256" key="4">
    <source>
        <dbReference type="ARBA" id="ARBA00022692"/>
    </source>
</evidence>
<dbReference type="InterPro" id="IPR003369">
    <property type="entry name" value="TatA/B/E"/>
</dbReference>
<dbReference type="HAMAP" id="MF_00236">
    <property type="entry name" value="TatA_E"/>
    <property type="match status" value="1"/>
</dbReference>
<keyword evidence="7 9" id="KW-0811">Translocation</keyword>
<evidence type="ECO:0000256" key="6">
    <source>
        <dbReference type="ARBA" id="ARBA00022989"/>
    </source>
</evidence>
<comment type="subcellular location">
    <subcellularLocation>
        <location evidence="1 9">Cell membrane</location>
        <topology evidence="1 9">Single-pass membrane protein</topology>
    </subcellularLocation>
</comment>
<keyword evidence="6 9" id="KW-1133">Transmembrane helix</keyword>
<sequence>MGALKPWHIAVIVVVLVLLFGAKRLPDAARSLGRSLRIIKAETKGLVDGDDNVAEKAEPQYSRQPVQGEVTNPAQQGYAQPGYAQPGYAQPGYAPQPGYQQQPAPNGYQQPAPNGYPQGQPQQPPAQPYVDPVQRTNDR</sequence>
<evidence type="ECO:0000313" key="11">
    <source>
        <dbReference type="EMBL" id="GIE22320.1"/>
    </source>
</evidence>
<dbReference type="EMBL" id="BOMN01000071">
    <property type="protein sequence ID" value="GIE22320.1"/>
    <property type="molecule type" value="Genomic_DNA"/>
</dbReference>
<comment type="caution">
    <text evidence="11">The sequence shown here is derived from an EMBL/GenBank/DDBJ whole genome shotgun (WGS) entry which is preliminary data.</text>
</comment>
<dbReference type="PANTHER" id="PTHR42982">
    <property type="entry name" value="SEC-INDEPENDENT PROTEIN TRANSLOCASE PROTEIN TATA"/>
    <property type="match status" value="1"/>
</dbReference>
<keyword evidence="4 9" id="KW-0812">Transmembrane</keyword>
<dbReference type="NCBIfam" id="NF001854">
    <property type="entry name" value="PRK00575.1"/>
    <property type="match status" value="1"/>
</dbReference>
<dbReference type="Gene3D" id="1.20.5.3310">
    <property type="match status" value="1"/>
</dbReference>
<keyword evidence="3 9" id="KW-1003">Cell membrane</keyword>
<protein>
    <recommendedName>
        <fullName evidence="9">Sec-independent protein translocase protein TatA</fullName>
    </recommendedName>
</protein>
<evidence type="ECO:0000256" key="1">
    <source>
        <dbReference type="ARBA" id="ARBA00004162"/>
    </source>
</evidence>
<dbReference type="Pfam" id="PF02416">
    <property type="entry name" value="TatA_B_E"/>
    <property type="match status" value="1"/>
</dbReference>
<dbReference type="InterPro" id="IPR006312">
    <property type="entry name" value="TatA/E"/>
</dbReference>
<evidence type="ECO:0000256" key="3">
    <source>
        <dbReference type="ARBA" id="ARBA00022475"/>
    </source>
</evidence>
<feature type="compositionally biased region" description="Polar residues" evidence="10">
    <location>
        <begin position="61"/>
        <end position="72"/>
    </location>
</feature>
<evidence type="ECO:0000256" key="9">
    <source>
        <dbReference type="HAMAP-Rule" id="MF_00236"/>
    </source>
</evidence>
<keyword evidence="2 9" id="KW-0813">Transport</keyword>
<organism evidence="11 12">
    <name type="scientific">Winogradskya humida</name>
    <dbReference type="NCBI Taxonomy" id="113566"/>
    <lineage>
        <taxon>Bacteria</taxon>
        <taxon>Bacillati</taxon>
        <taxon>Actinomycetota</taxon>
        <taxon>Actinomycetes</taxon>
        <taxon>Micromonosporales</taxon>
        <taxon>Micromonosporaceae</taxon>
        <taxon>Winogradskya</taxon>
    </lineage>
</organism>